<evidence type="ECO:0000256" key="9">
    <source>
        <dbReference type="ARBA" id="ARBA00022801"/>
    </source>
</evidence>
<gene>
    <name evidence="18" type="ORF">KIW84_061022</name>
</gene>
<evidence type="ECO:0000256" key="15">
    <source>
        <dbReference type="ARBA" id="ARBA00045588"/>
    </source>
</evidence>
<keyword evidence="11" id="KW-0029">Amino-acid transport</keyword>
<dbReference type="GO" id="GO:0009734">
    <property type="term" value="P:auxin-activated signaling pathway"/>
    <property type="evidence" value="ECO:0007669"/>
    <property type="project" value="UniProtKB-KW"/>
</dbReference>
<evidence type="ECO:0000256" key="4">
    <source>
        <dbReference type="ARBA" id="ARBA00005590"/>
    </source>
</evidence>
<evidence type="ECO:0000313" key="18">
    <source>
        <dbReference type="EMBL" id="KAI5394163.1"/>
    </source>
</evidence>
<dbReference type="GO" id="GO:0012505">
    <property type="term" value="C:endomembrane system"/>
    <property type="evidence" value="ECO:0007669"/>
    <property type="project" value="UniProtKB-SubCell"/>
</dbReference>
<dbReference type="GO" id="GO:0006508">
    <property type="term" value="P:proteolysis"/>
    <property type="evidence" value="ECO:0007669"/>
    <property type="project" value="UniProtKB-KW"/>
</dbReference>
<dbReference type="InterPro" id="IPR013057">
    <property type="entry name" value="AA_transpt_TM"/>
</dbReference>
<evidence type="ECO:0000256" key="14">
    <source>
        <dbReference type="ARBA" id="ARBA00023294"/>
    </source>
</evidence>
<comment type="similarity">
    <text evidence="4">Belongs to the amino acid/polyamine transporter 2 family. Amino acid/auxin permease (AAAP) (TC 2.A.18.1) subfamily.</text>
</comment>
<evidence type="ECO:0000259" key="17">
    <source>
        <dbReference type="PROSITE" id="PS50600"/>
    </source>
</evidence>
<feature type="transmembrane region" description="Helical" evidence="16">
    <location>
        <begin position="94"/>
        <end position="113"/>
    </location>
</feature>
<feature type="transmembrane region" description="Helical" evidence="16">
    <location>
        <begin position="177"/>
        <end position="202"/>
    </location>
</feature>
<dbReference type="Gramene" id="Psat06G0102200-T2">
    <property type="protein sequence ID" value="KAI5394163.1"/>
    <property type="gene ID" value="KIW84_061022"/>
</dbReference>
<evidence type="ECO:0000256" key="6">
    <source>
        <dbReference type="ARBA" id="ARBA00022475"/>
    </source>
</evidence>
<dbReference type="GO" id="GO:0005886">
    <property type="term" value="C:plasma membrane"/>
    <property type="evidence" value="ECO:0007669"/>
    <property type="project" value="UniProtKB-SubCell"/>
</dbReference>
<feature type="transmembrane region" description="Helical" evidence="16">
    <location>
        <begin position="268"/>
        <end position="289"/>
    </location>
</feature>
<proteinExistence type="inferred from homology"/>
<evidence type="ECO:0000256" key="2">
    <source>
        <dbReference type="ARBA" id="ARBA00004236"/>
    </source>
</evidence>
<keyword evidence="10" id="KW-0769">Symport</keyword>
<feature type="domain" description="Ubiquitin-like protease family profile" evidence="17">
    <location>
        <begin position="503"/>
        <end position="642"/>
    </location>
</feature>
<comment type="function">
    <text evidence="15">Carrier protein involved in proton-driven auxin influx. Mediates the formation of auxin gradient from developing leaves (site of auxin biosynthesis) to tips by contributing to the loading of auxin in vascular tissues and facilitating acropetal (base to tip) auxin transport within inner tissues of the root apex, and basipetal (tip to base) auxin transport within outer tissues of the root apex. May be involved in lateral roots and nodules formation.</text>
</comment>
<keyword evidence="14" id="KW-0927">Auxin signaling pathway</keyword>
<keyword evidence="9" id="KW-0378">Hydrolase</keyword>
<comment type="caution">
    <text evidence="18">The sequence shown here is derived from an EMBL/GenBank/DDBJ whole genome shotgun (WGS) entry which is preliminary data.</text>
</comment>
<comment type="subcellular location">
    <subcellularLocation>
        <location evidence="2">Cell membrane</location>
    </subcellularLocation>
    <subcellularLocation>
        <location evidence="1">Endomembrane system</location>
        <topology evidence="1">Multi-pass membrane protein</topology>
    </subcellularLocation>
</comment>
<evidence type="ECO:0000256" key="7">
    <source>
        <dbReference type="ARBA" id="ARBA00022670"/>
    </source>
</evidence>
<keyword evidence="7" id="KW-0645">Protease</keyword>
<evidence type="ECO:0000256" key="12">
    <source>
        <dbReference type="ARBA" id="ARBA00022989"/>
    </source>
</evidence>
<dbReference type="Gene3D" id="3.40.395.10">
    <property type="entry name" value="Adenoviral Proteinase, Chain A"/>
    <property type="match status" value="1"/>
</dbReference>
<dbReference type="Pfam" id="PF02902">
    <property type="entry name" value="Peptidase_C48"/>
    <property type="match status" value="1"/>
</dbReference>
<feature type="transmembrane region" description="Helical" evidence="16">
    <location>
        <begin position="368"/>
        <end position="385"/>
    </location>
</feature>
<evidence type="ECO:0000256" key="11">
    <source>
        <dbReference type="ARBA" id="ARBA00022970"/>
    </source>
</evidence>
<evidence type="ECO:0000256" key="1">
    <source>
        <dbReference type="ARBA" id="ARBA00004127"/>
    </source>
</evidence>
<evidence type="ECO:0000256" key="13">
    <source>
        <dbReference type="ARBA" id="ARBA00023136"/>
    </source>
</evidence>
<dbReference type="GO" id="GO:0015293">
    <property type="term" value="F:symporter activity"/>
    <property type="evidence" value="ECO:0007669"/>
    <property type="project" value="UniProtKB-KW"/>
</dbReference>
<keyword evidence="19" id="KW-1185">Reference proteome</keyword>
<dbReference type="Pfam" id="PF01490">
    <property type="entry name" value="Aa_trans"/>
    <property type="match status" value="1"/>
</dbReference>
<dbReference type="AlphaFoldDB" id="A0A9D5A4L3"/>
<feature type="transmembrane region" description="Helical" evidence="16">
    <location>
        <begin position="27"/>
        <end position="46"/>
    </location>
</feature>
<dbReference type="SUPFAM" id="SSF54001">
    <property type="entry name" value="Cysteine proteinases"/>
    <property type="match status" value="1"/>
</dbReference>
<dbReference type="Proteomes" id="UP001058974">
    <property type="component" value="Chromosome 6"/>
</dbReference>
<organism evidence="18 19">
    <name type="scientific">Pisum sativum</name>
    <name type="common">Garden pea</name>
    <name type="synonym">Lathyrus oleraceus</name>
    <dbReference type="NCBI Taxonomy" id="3888"/>
    <lineage>
        <taxon>Eukaryota</taxon>
        <taxon>Viridiplantae</taxon>
        <taxon>Streptophyta</taxon>
        <taxon>Embryophyta</taxon>
        <taxon>Tracheophyta</taxon>
        <taxon>Spermatophyta</taxon>
        <taxon>Magnoliopsida</taxon>
        <taxon>eudicotyledons</taxon>
        <taxon>Gunneridae</taxon>
        <taxon>Pentapetalae</taxon>
        <taxon>rosids</taxon>
        <taxon>fabids</taxon>
        <taxon>Fabales</taxon>
        <taxon>Fabaceae</taxon>
        <taxon>Papilionoideae</taxon>
        <taxon>50 kb inversion clade</taxon>
        <taxon>NPAAA clade</taxon>
        <taxon>Hologalegina</taxon>
        <taxon>IRL clade</taxon>
        <taxon>Fabeae</taxon>
        <taxon>Lathyrus</taxon>
    </lineage>
</organism>
<evidence type="ECO:0000256" key="3">
    <source>
        <dbReference type="ARBA" id="ARBA00005234"/>
    </source>
</evidence>
<comment type="similarity">
    <text evidence="3">Belongs to the peptidase C48 family.</text>
</comment>
<feature type="transmembrane region" description="Helical" evidence="16">
    <location>
        <begin position="304"/>
        <end position="323"/>
    </location>
</feature>
<evidence type="ECO:0000256" key="5">
    <source>
        <dbReference type="ARBA" id="ARBA00022448"/>
    </source>
</evidence>
<evidence type="ECO:0000256" key="8">
    <source>
        <dbReference type="ARBA" id="ARBA00022692"/>
    </source>
</evidence>
<dbReference type="InterPro" id="IPR003653">
    <property type="entry name" value="Peptidase_C48_C"/>
</dbReference>
<accession>A0A9D5A4L3</accession>
<feature type="transmembrane region" description="Helical" evidence="16">
    <location>
        <begin position="52"/>
        <end position="73"/>
    </location>
</feature>
<evidence type="ECO:0000313" key="19">
    <source>
        <dbReference type="Proteomes" id="UP001058974"/>
    </source>
</evidence>
<protein>
    <recommendedName>
        <fullName evidence="17">Ubiquitin-like protease family profile domain-containing protein</fullName>
    </recommendedName>
</protein>
<sequence>MSITKAVMDLEVDDDGRIKRTGNMWTATTHIITVVIGAGVLALAWAMAQLGWIAGIFSVVLFASISLFTYNLVADCYRSPDPINGKRNYTYMQAVKVYLGGRMYVICGIFVYAKLAGITVGYTITSSRSLAAIGKTVCFRNKGHQANCTSSYNPYMIGFGIFQLFLSQIPNFHTLTWLSSIAAITSFGYVLIAIGLSFSALISGKGAPTSIFGTKVGPELSAADKIWRTCSSFGNIALACNYATVIYDIMDTLRSTPSESKQMKKANLTGLSTMTIIFLLCSCLGYAAFGDKTPGNIFAGFYEPYWLVAIGEMCIVIHMVGAYQVMAQPFFRIIEIGANIMWSNSNFINKDYQISVYKTTINMNLFRLIWRTIFVIIATVLAMAMPFFNEVLSLLGALGFGPLVVFFPLAEEKSDATSLPEHVLWKAARVGKDGAVIEAVQNVYDECETLSQTLPSTEVQDCRSLLSRVLNVPEYSGCVRDIMHGAIRSVDMDEGVFGIAHSELIAKEDMQQLFEHEELGIAVIHTYIWYMYDTLMRGTELCNRFNFIAVSRINTTFITKNPTSVMNELVDRFMVAGDNTTPSLYFLPFNSGNGGHWVLVAMDLSRLMVYYLDSLPGDWSKYPSMKKTVDAAILKFRSKKNYRNRKDITWVRVQCPQQTIRSIADFLY</sequence>
<dbReference type="PANTHER" id="PTHR48017">
    <property type="entry name" value="OS05G0424000 PROTEIN-RELATED"/>
    <property type="match status" value="1"/>
</dbReference>
<evidence type="ECO:0000256" key="16">
    <source>
        <dbReference type="SAM" id="Phobius"/>
    </source>
</evidence>
<dbReference type="InterPro" id="IPR038765">
    <property type="entry name" value="Papain-like_cys_pep_sf"/>
</dbReference>
<keyword evidence="12 16" id="KW-1133">Transmembrane helix</keyword>
<dbReference type="EMBL" id="JAMSHJ010000006">
    <property type="protein sequence ID" value="KAI5394163.1"/>
    <property type="molecule type" value="Genomic_DNA"/>
</dbReference>
<reference evidence="18 19" key="1">
    <citation type="journal article" date="2022" name="Nat. Genet.">
        <title>Improved pea reference genome and pan-genome highlight genomic features and evolutionary characteristics.</title>
        <authorList>
            <person name="Yang T."/>
            <person name="Liu R."/>
            <person name="Luo Y."/>
            <person name="Hu S."/>
            <person name="Wang D."/>
            <person name="Wang C."/>
            <person name="Pandey M.K."/>
            <person name="Ge S."/>
            <person name="Xu Q."/>
            <person name="Li N."/>
            <person name="Li G."/>
            <person name="Huang Y."/>
            <person name="Saxena R.K."/>
            <person name="Ji Y."/>
            <person name="Li M."/>
            <person name="Yan X."/>
            <person name="He Y."/>
            <person name="Liu Y."/>
            <person name="Wang X."/>
            <person name="Xiang C."/>
            <person name="Varshney R.K."/>
            <person name="Ding H."/>
            <person name="Gao S."/>
            <person name="Zong X."/>
        </authorList>
    </citation>
    <scope>NUCLEOTIDE SEQUENCE [LARGE SCALE GENOMIC DNA]</scope>
    <source>
        <strain evidence="18 19">cv. Zhongwan 6</strain>
    </source>
</reference>
<keyword evidence="13 16" id="KW-0472">Membrane</keyword>
<name>A0A9D5A4L3_PEA</name>
<keyword evidence="8 16" id="KW-0812">Transmembrane</keyword>
<dbReference type="PROSITE" id="PS50600">
    <property type="entry name" value="ULP_PROTEASE"/>
    <property type="match status" value="1"/>
</dbReference>
<keyword evidence="5" id="KW-0813">Transport</keyword>
<dbReference type="GO" id="GO:0006865">
    <property type="term" value="P:amino acid transport"/>
    <property type="evidence" value="ECO:0007669"/>
    <property type="project" value="UniProtKB-KW"/>
</dbReference>
<keyword evidence="6" id="KW-1003">Cell membrane</keyword>
<dbReference type="GO" id="GO:0008234">
    <property type="term" value="F:cysteine-type peptidase activity"/>
    <property type="evidence" value="ECO:0007669"/>
    <property type="project" value="InterPro"/>
</dbReference>
<evidence type="ECO:0000256" key="10">
    <source>
        <dbReference type="ARBA" id="ARBA00022847"/>
    </source>
</evidence>